<keyword evidence="4" id="KW-1185">Reference proteome</keyword>
<feature type="signal peptide" evidence="2">
    <location>
        <begin position="1"/>
        <end position="19"/>
    </location>
</feature>
<protein>
    <recommendedName>
        <fullName evidence="5">Secreted protein</fullName>
    </recommendedName>
</protein>
<dbReference type="RefSeq" id="WP_146898740.1">
    <property type="nucleotide sequence ID" value="NZ_BJYS01000021.1"/>
</dbReference>
<dbReference type="EMBL" id="BJYS01000021">
    <property type="protein sequence ID" value="GEO05229.1"/>
    <property type="molecule type" value="Genomic_DNA"/>
</dbReference>
<dbReference type="Proteomes" id="UP000321532">
    <property type="component" value="Unassembled WGS sequence"/>
</dbReference>
<dbReference type="PROSITE" id="PS51257">
    <property type="entry name" value="PROKAR_LIPOPROTEIN"/>
    <property type="match status" value="1"/>
</dbReference>
<proteinExistence type="predicted"/>
<feature type="chain" id="PRO_5022197893" description="Secreted protein" evidence="2">
    <location>
        <begin position="20"/>
        <end position="91"/>
    </location>
</feature>
<evidence type="ECO:0008006" key="5">
    <source>
        <dbReference type="Google" id="ProtNLM"/>
    </source>
</evidence>
<dbReference type="OrthoDB" id="9926868at2"/>
<keyword evidence="2" id="KW-0732">Signal</keyword>
<feature type="compositionally biased region" description="Basic and acidic residues" evidence="1">
    <location>
        <begin position="77"/>
        <end position="91"/>
    </location>
</feature>
<evidence type="ECO:0000313" key="4">
    <source>
        <dbReference type="Proteomes" id="UP000321532"/>
    </source>
</evidence>
<feature type="region of interest" description="Disordered" evidence="1">
    <location>
        <begin position="18"/>
        <end position="91"/>
    </location>
</feature>
<organism evidence="3 4">
    <name type="scientific">Adhaeribacter aerolatus</name>
    <dbReference type="NCBI Taxonomy" id="670289"/>
    <lineage>
        <taxon>Bacteria</taxon>
        <taxon>Pseudomonadati</taxon>
        <taxon>Bacteroidota</taxon>
        <taxon>Cytophagia</taxon>
        <taxon>Cytophagales</taxon>
        <taxon>Hymenobacteraceae</taxon>
        <taxon>Adhaeribacter</taxon>
    </lineage>
</organism>
<gene>
    <name evidence="3" type="ORF">AAE02nite_28930</name>
</gene>
<accession>A0A512AZU1</accession>
<reference evidence="3 4" key="1">
    <citation type="submission" date="2019-07" db="EMBL/GenBank/DDBJ databases">
        <title>Whole genome shotgun sequence of Adhaeribacter aerolatus NBRC 106133.</title>
        <authorList>
            <person name="Hosoyama A."/>
            <person name="Uohara A."/>
            <person name="Ohji S."/>
            <person name="Ichikawa N."/>
        </authorList>
    </citation>
    <scope>NUCLEOTIDE SEQUENCE [LARGE SCALE GENOMIC DNA]</scope>
    <source>
        <strain evidence="3 4">NBRC 106133</strain>
    </source>
</reference>
<sequence length="91" mass="9788">MKKLLVAIAVIAFMGAGCSSNTNQEATHEHGADTHVHEGEAAHDESVPHEHPEYDETAAPNQEEFTVGEDSAAVKETPAKHSHDGKTEHVH</sequence>
<evidence type="ECO:0000313" key="3">
    <source>
        <dbReference type="EMBL" id="GEO05229.1"/>
    </source>
</evidence>
<name>A0A512AZU1_9BACT</name>
<feature type="compositionally biased region" description="Basic and acidic residues" evidence="1">
    <location>
        <begin position="26"/>
        <end position="54"/>
    </location>
</feature>
<evidence type="ECO:0000256" key="1">
    <source>
        <dbReference type="SAM" id="MobiDB-lite"/>
    </source>
</evidence>
<evidence type="ECO:0000256" key="2">
    <source>
        <dbReference type="SAM" id="SignalP"/>
    </source>
</evidence>
<dbReference type="AlphaFoldDB" id="A0A512AZU1"/>
<comment type="caution">
    <text evidence="3">The sequence shown here is derived from an EMBL/GenBank/DDBJ whole genome shotgun (WGS) entry which is preliminary data.</text>
</comment>